<keyword evidence="6 13" id="KW-1133">Transmembrane helix</keyword>
<keyword evidence="2 13" id="KW-0813">Transport</keyword>
<name>A0A3D8IEA6_9HELI</name>
<keyword evidence="7 13" id="KW-0406">Ion transport</keyword>
<dbReference type="Gene3D" id="1.20.5.2950">
    <property type="match status" value="1"/>
</dbReference>
<dbReference type="CDD" id="cd06503">
    <property type="entry name" value="ATP-synt_Fo_b"/>
    <property type="match status" value="1"/>
</dbReference>
<sequence>MEIMPNPKIMLLVFIVFMVTMFLLNKFVFQPLISFMDQREQKVANDLQLVNQDDNDLLQIEKEIQEILSKAKIEARTIKDEQIHEAKEKANNKIERIQAENKEKMESFMAKLYENKDQIKNEIKTSLGDIESLLLAKVKQI</sequence>
<feature type="coiled-coil region" evidence="15">
    <location>
        <begin position="80"/>
        <end position="122"/>
    </location>
</feature>
<evidence type="ECO:0000256" key="10">
    <source>
        <dbReference type="ARBA" id="ARBA00025198"/>
    </source>
</evidence>
<protein>
    <recommendedName>
        <fullName evidence="13">ATP synthase subunit b</fullName>
    </recommendedName>
    <alternativeName>
        <fullName evidence="13">ATP synthase F(0) sector subunit b</fullName>
    </alternativeName>
    <alternativeName>
        <fullName evidence="13">ATPase subunit I</fullName>
    </alternativeName>
    <alternativeName>
        <fullName evidence="13">F-type ATPase subunit b</fullName>
        <shortName evidence="13">F-ATPase subunit b</shortName>
    </alternativeName>
</protein>
<evidence type="ECO:0000256" key="2">
    <source>
        <dbReference type="ARBA" id="ARBA00022448"/>
    </source>
</evidence>
<dbReference type="AlphaFoldDB" id="A0A3D8IEA6"/>
<comment type="subunit">
    <text evidence="13">F-type ATPases have 2 components, F(1) - the catalytic core - and F(0) - the membrane proton channel. F(1) has five subunits: alpha(3), beta(3), gamma(1), delta(1), epsilon(1). F(0) has three main subunits: a(1), b(2) and c(10-14). The alpha and beta chains form an alternating ring which encloses part of the gamma chain. F(1) is attached to F(0) by a central stalk formed by the gamma and epsilon chains, while a peripheral stalk is formed by the delta and b chains.</text>
</comment>
<organism evidence="16 17">
    <name type="scientific">Helicobacter didelphidarum</name>
    <dbReference type="NCBI Taxonomy" id="2040648"/>
    <lineage>
        <taxon>Bacteria</taxon>
        <taxon>Pseudomonadati</taxon>
        <taxon>Campylobacterota</taxon>
        <taxon>Epsilonproteobacteria</taxon>
        <taxon>Campylobacterales</taxon>
        <taxon>Helicobacteraceae</taxon>
        <taxon>Helicobacter</taxon>
    </lineage>
</organism>
<keyword evidence="13" id="KW-1003">Cell membrane</keyword>
<keyword evidence="9 13" id="KW-0066">ATP synthesis</keyword>
<keyword evidence="17" id="KW-1185">Reference proteome</keyword>
<dbReference type="GO" id="GO:0045259">
    <property type="term" value="C:proton-transporting ATP synthase complex"/>
    <property type="evidence" value="ECO:0007669"/>
    <property type="project" value="UniProtKB-KW"/>
</dbReference>
<comment type="subcellular location">
    <subcellularLocation>
        <location evidence="13">Cell membrane</location>
        <topology evidence="13">Single-pass membrane protein</topology>
    </subcellularLocation>
    <subcellularLocation>
        <location evidence="12">Endomembrane system</location>
        <topology evidence="12">Single-pass membrane protein</topology>
    </subcellularLocation>
</comment>
<evidence type="ECO:0000313" key="17">
    <source>
        <dbReference type="Proteomes" id="UP000256379"/>
    </source>
</evidence>
<keyword evidence="3 13" id="KW-0138">CF(0)</keyword>
<evidence type="ECO:0000256" key="15">
    <source>
        <dbReference type="SAM" id="Coils"/>
    </source>
</evidence>
<dbReference type="PANTHER" id="PTHR33445:SF1">
    <property type="entry name" value="ATP SYNTHASE SUBUNIT B"/>
    <property type="match status" value="1"/>
</dbReference>
<keyword evidence="15" id="KW-0175">Coiled coil</keyword>
<keyword evidence="4 13" id="KW-0812">Transmembrane</keyword>
<evidence type="ECO:0000256" key="8">
    <source>
        <dbReference type="ARBA" id="ARBA00023136"/>
    </source>
</evidence>
<dbReference type="Proteomes" id="UP000256379">
    <property type="component" value="Unassembled WGS sequence"/>
</dbReference>
<dbReference type="PANTHER" id="PTHR33445">
    <property type="entry name" value="ATP SYNTHASE SUBUNIT B', CHLOROPLASTIC"/>
    <property type="match status" value="1"/>
</dbReference>
<comment type="caution">
    <text evidence="16">The sequence shown here is derived from an EMBL/GenBank/DDBJ whole genome shotgun (WGS) entry which is preliminary data.</text>
</comment>
<evidence type="ECO:0000256" key="9">
    <source>
        <dbReference type="ARBA" id="ARBA00023310"/>
    </source>
</evidence>
<accession>A0A3D8IEA6</accession>
<dbReference type="InterPro" id="IPR002146">
    <property type="entry name" value="ATP_synth_b/b'su_bac/chlpt"/>
</dbReference>
<comment type="function">
    <text evidence="10 13">F(1)F(0) ATP synthase produces ATP from ADP in the presence of a proton or sodium gradient. F-type ATPases consist of two structural domains, F(1) containing the extramembraneous catalytic core and F(0) containing the membrane proton channel, linked together by a central stalk and a peripheral stalk. During catalysis, ATP synthesis in the catalytic domain of F(1) is coupled via a rotary mechanism of the central stalk subunits to proton translocation.</text>
</comment>
<dbReference type="EMBL" id="NXLQ01000024">
    <property type="protein sequence ID" value="RDU63448.1"/>
    <property type="molecule type" value="Genomic_DNA"/>
</dbReference>
<proteinExistence type="inferred from homology"/>
<evidence type="ECO:0000313" key="16">
    <source>
        <dbReference type="EMBL" id="RDU63448.1"/>
    </source>
</evidence>
<evidence type="ECO:0000256" key="1">
    <source>
        <dbReference type="ARBA" id="ARBA00005513"/>
    </source>
</evidence>
<dbReference type="GO" id="GO:0046961">
    <property type="term" value="F:proton-transporting ATPase activity, rotational mechanism"/>
    <property type="evidence" value="ECO:0007669"/>
    <property type="project" value="TreeGrafter"/>
</dbReference>
<evidence type="ECO:0000256" key="5">
    <source>
        <dbReference type="ARBA" id="ARBA00022781"/>
    </source>
</evidence>
<dbReference type="GO" id="GO:0012505">
    <property type="term" value="C:endomembrane system"/>
    <property type="evidence" value="ECO:0007669"/>
    <property type="project" value="UniProtKB-SubCell"/>
</dbReference>
<evidence type="ECO:0000256" key="4">
    <source>
        <dbReference type="ARBA" id="ARBA00022692"/>
    </source>
</evidence>
<dbReference type="OrthoDB" id="5334261at2"/>
<evidence type="ECO:0000256" key="7">
    <source>
        <dbReference type="ARBA" id="ARBA00023065"/>
    </source>
</evidence>
<reference evidence="16 17" key="1">
    <citation type="submission" date="2018-04" db="EMBL/GenBank/DDBJ databases">
        <title>Novel Campyloabacter and Helicobacter Species and Strains.</title>
        <authorList>
            <person name="Mannion A.J."/>
            <person name="Shen Z."/>
            <person name="Fox J.G."/>
        </authorList>
    </citation>
    <scope>NUCLEOTIDE SEQUENCE [LARGE SCALE GENOMIC DNA]</scope>
    <source>
        <strain evidence="16 17">MIT 17-337</strain>
    </source>
</reference>
<comment type="function">
    <text evidence="11">Component of the F(0) channel, it forms part of the peripheral stalk, linking F(1) to F(0). The b'-subunit is a diverged and duplicated form of b found in plants and photosynthetic bacteria.</text>
</comment>
<keyword evidence="5 13" id="KW-0375">Hydrogen ion transport</keyword>
<keyword evidence="8 13" id="KW-0472">Membrane</keyword>
<gene>
    <name evidence="13" type="primary">atpF</name>
    <name evidence="16" type="ORF">CQA53_08485</name>
</gene>
<dbReference type="RefSeq" id="WP_115543578.1">
    <property type="nucleotide sequence ID" value="NZ_NXLQ01000024.1"/>
</dbReference>
<evidence type="ECO:0000256" key="12">
    <source>
        <dbReference type="ARBA" id="ARBA00037847"/>
    </source>
</evidence>
<evidence type="ECO:0000256" key="3">
    <source>
        <dbReference type="ARBA" id="ARBA00022547"/>
    </source>
</evidence>
<dbReference type="Pfam" id="PF00430">
    <property type="entry name" value="ATP-synt_B"/>
    <property type="match status" value="1"/>
</dbReference>
<dbReference type="GO" id="GO:0046933">
    <property type="term" value="F:proton-transporting ATP synthase activity, rotational mechanism"/>
    <property type="evidence" value="ECO:0007669"/>
    <property type="project" value="UniProtKB-UniRule"/>
</dbReference>
<evidence type="ECO:0000256" key="11">
    <source>
        <dbReference type="ARBA" id="ARBA00025614"/>
    </source>
</evidence>
<dbReference type="InterPro" id="IPR050059">
    <property type="entry name" value="ATP_synthase_B_chain"/>
</dbReference>
<evidence type="ECO:0000256" key="14">
    <source>
        <dbReference type="RuleBase" id="RU003848"/>
    </source>
</evidence>
<feature type="transmembrane region" description="Helical" evidence="13">
    <location>
        <begin position="9"/>
        <end position="29"/>
    </location>
</feature>
<comment type="similarity">
    <text evidence="1 13 14">Belongs to the ATPase B chain family.</text>
</comment>
<evidence type="ECO:0000256" key="6">
    <source>
        <dbReference type="ARBA" id="ARBA00022989"/>
    </source>
</evidence>
<evidence type="ECO:0000256" key="13">
    <source>
        <dbReference type="HAMAP-Rule" id="MF_01398"/>
    </source>
</evidence>
<dbReference type="GO" id="GO:0005886">
    <property type="term" value="C:plasma membrane"/>
    <property type="evidence" value="ECO:0007669"/>
    <property type="project" value="UniProtKB-SubCell"/>
</dbReference>
<dbReference type="HAMAP" id="MF_01398">
    <property type="entry name" value="ATP_synth_b_bprime"/>
    <property type="match status" value="1"/>
</dbReference>